<organism evidence="1 2">
    <name type="scientific">Pontibacter ruber</name>
    <dbReference type="NCBI Taxonomy" id="1343895"/>
    <lineage>
        <taxon>Bacteria</taxon>
        <taxon>Pseudomonadati</taxon>
        <taxon>Bacteroidota</taxon>
        <taxon>Cytophagia</taxon>
        <taxon>Cytophagales</taxon>
        <taxon>Hymenobacteraceae</taxon>
        <taxon>Pontibacter</taxon>
    </lineage>
</organism>
<reference evidence="2" key="1">
    <citation type="journal article" date="2019" name="Int. J. Syst. Evol. Microbiol.">
        <title>The Global Catalogue of Microorganisms (GCM) 10K type strain sequencing project: providing services to taxonomists for standard genome sequencing and annotation.</title>
        <authorList>
            <consortium name="The Broad Institute Genomics Platform"/>
            <consortium name="The Broad Institute Genome Sequencing Center for Infectious Disease"/>
            <person name="Wu L."/>
            <person name="Ma J."/>
        </authorList>
    </citation>
    <scope>NUCLEOTIDE SEQUENCE [LARGE SCALE GENOMIC DNA]</scope>
    <source>
        <strain evidence="2">CGMCC 4.1782</strain>
    </source>
</reference>
<name>A0ABW5CU20_9BACT</name>
<evidence type="ECO:0000313" key="1">
    <source>
        <dbReference type="EMBL" id="MFD2245852.1"/>
    </source>
</evidence>
<proteinExistence type="predicted"/>
<evidence type="ECO:0000313" key="2">
    <source>
        <dbReference type="Proteomes" id="UP001597374"/>
    </source>
</evidence>
<protein>
    <submittedName>
        <fullName evidence="1">Uncharacterized protein</fullName>
    </submittedName>
</protein>
<gene>
    <name evidence="1" type="ORF">ACFSKP_06270</name>
</gene>
<accession>A0ABW5CU20</accession>
<sequence length="85" mass="10057">MTDKNKFIVKTTDGRQADLTQATTLKSNNLYPFGRHNYSIYETPEGLFVKGFNKGEREIMLTWFEVIDETTARNYKHDYVREDEE</sequence>
<comment type="caution">
    <text evidence="1">The sequence shown here is derived from an EMBL/GenBank/DDBJ whole genome shotgun (WGS) entry which is preliminary data.</text>
</comment>
<keyword evidence="2" id="KW-1185">Reference proteome</keyword>
<dbReference type="RefSeq" id="WP_250427499.1">
    <property type="nucleotide sequence ID" value="NZ_JALPRR010000001.1"/>
</dbReference>
<dbReference type="EMBL" id="JBHUIM010000001">
    <property type="protein sequence ID" value="MFD2245852.1"/>
    <property type="molecule type" value="Genomic_DNA"/>
</dbReference>
<dbReference type="Proteomes" id="UP001597374">
    <property type="component" value="Unassembled WGS sequence"/>
</dbReference>